<reference evidence="2 3" key="1">
    <citation type="journal article" date="2019" name="Int. J. Syst. Evol. Microbiol.">
        <title>The Global Catalogue of Microorganisms (GCM) 10K type strain sequencing project: providing services to taxonomists for standard genome sequencing and annotation.</title>
        <authorList>
            <consortium name="The Broad Institute Genomics Platform"/>
            <consortium name="The Broad Institute Genome Sequencing Center for Infectious Disease"/>
            <person name="Wu L."/>
            <person name="Ma J."/>
        </authorList>
    </citation>
    <scope>NUCLEOTIDE SEQUENCE [LARGE SCALE GENOMIC DNA]</scope>
    <source>
        <strain evidence="2 3">JCM 10673</strain>
    </source>
</reference>
<keyword evidence="3" id="KW-1185">Reference proteome</keyword>
<dbReference type="Proteomes" id="UP001501005">
    <property type="component" value="Unassembled WGS sequence"/>
</dbReference>
<organism evidence="2 3">
    <name type="scientific">Streptomyces thermoalcalitolerans</name>
    <dbReference type="NCBI Taxonomy" id="65605"/>
    <lineage>
        <taxon>Bacteria</taxon>
        <taxon>Bacillati</taxon>
        <taxon>Actinomycetota</taxon>
        <taxon>Actinomycetes</taxon>
        <taxon>Kitasatosporales</taxon>
        <taxon>Streptomycetaceae</taxon>
        <taxon>Streptomyces</taxon>
    </lineage>
</organism>
<gene>
    <name evidence="2" type="ORF">GCM10009549_26860</name>
</gene>
<protein>
    <submittedName>
        <fullName evidence="2">Uncharacterized protein</fullName>
    </submittedName>
</protein>
<comment type="caution">
    <text evidence="2">The sequence shown here is derived from an EMBL/GenBank/DDBJ whole genome shotgun (WGS) entry which is preliminary data.</text>
</comment>
<sequence>MSSFPYPTTLGGAGEISGTSETGKVKETDEIDGTDETGETTVHAVTPDIGFPCPRGSPGSRPRGAPAEPGKGLDHRGSSVHRGAWRSSPVDGPSTGI</sequence>
<evidence type="ECO:0000313" key="3">
    <source>
        <dbReference type="Proteomes" id="UP001501005"/>
    </source>
</evidence>
<accession>A0ABN1NPD3</accession>
<proteinExistence type="predicted"/>
<name>A0ABN1NPD3_9ACTN</name>
<evidence type="ECO:0000313" key="2">
    <source>
        <dbReference type="EMBL" id="GAA0913521.1"/>
    </source>
</evidence>
<feature type="compositionally biased region" description="Acidic residues" evidence="1">
    <location>
        <begin position="29"/>
        <end position="38"/>
    </location>
</feature>
<dbReference type="EMBL" id="BAAAHG010000018">
    <property type="protein sequence ID" value="GAA0913521.1"/>
    <property type="molecule type" value="Genomic_DNA"/>
</dbReference>
<feature type="region of interest" description="Disordered" evidence="1">
    <location>
        <begin position="1"/>
        <end position="97"/>
    </location>
</feature>
<feature type="compositionally biased region" description="Low complexity" evidence="1">
    <location>
        <begin position="54"/>
        <end position="67"/>
    </location>
</feature>
<evidence type="ECO:0000256" key="1">
    <source>
        <dbReference type="SAM" id="MobiDB-lite"/>
    </source>
</evidence>